<dbReference type="CDD" id="cd03467">
    <property type="entry name" value="Rieske"/>
    <property type="match status" value="1"/>
</dbReference>
<name>A0AAN6XYH2_9PEZI</name>
<evidence type="ECO:0000313" key="9">
    <source>
        <dbReference type="Proteomes" id="UP001301769"/>
    </source>
</evidence>
<dbReference type="PANTHER" id="PTHR21496">
    <property type="entry name" value="FERREDOXIN-RELATED"/>
    <property type="match status" value="1"/>
</dbReference>
<dbReference type="PROSITE" id="PS51296">
    <property type="entry name" value="RIESKE"/>
    <property type="match status" value="1"/>
</dbReference>
<evidence type="ECO:0000256" key="1">
    <source>
        <dbReference type="ARBA" id="ARBA00022714"/>
    </source>
</evidence>
<evidence type="ECO:0000256" key="5">
    <source>
        <dbReference type="ARBA" id="ARBA00034078"/>
    </source>
</evidence>
<feature type="compositionally biased region" description="Low complexity" evidence="6">
    <location>
        <begin position="76"/>
        <end position="88"/>
    </location>
</feature>
<reference evidence="8" key="1">
    <citation type="journal article" date="2023" name="Mol. Phylogenet. Evol.">
        <title>Genome-scale phylogeny and comparative genomics of the fungal order Sordariales.</title>
        <authorList>
            <person name="Hensen N."/>
            <person name="Bonometti L."/>
            <person name="Westerberg I."/>
            <person name="Brannstrom I.O."/>
            <person name="Guillou S."/>
            <person name="Cros-Aarteil S."/>
            <person name="Calhoun S."/>
            <person name="Haridas S."/>
            <person name="Kuo A."/>
            <person name="Mondo S."/>
            <person name="Pangilinan J."/>
            <person name="Riley R."/>
            <person name="LaButti K."/>
            <person name="Andreopoulos B."/>
            <person name="Lipzen A."/>
            <person name="Chen C."/>
            <person name="Yan M."/>
            <person name="Daum C."/>
            <person name="Ng V."/>
            <person name="Clum A."/>
            <person name="Steindorff A."/>
            <person name="Ohm R.A."/>
            <person name="Martin F."/>
            <person name="Silar P."/>
            <person name="Natvig D.O."/>
            <person name="Lalanne C."/>
            <person name="Gautier V."/>
            <person name="Ament-Velasquez S.L."/>
            <person name="Kruys A."/>
            <person name="Hutchinson M.I."/>
            <person name="Powell A.J."/>
            <person name="Barry K."/>
            <person name="Miller A.N."/>
            <person name="Grigoriev I.V."/>
            <person name="Debuchy R."/>
            <person name="Gladieux P."/>
            <person name="Hiltunen Thoren M."/>
            <person name="Johannesson H."/>
        </authorList>
    </citation>
    <scope>NUCLEOTIDE SEQUENCE</scope>
    <source>
        <strain evidence="8">PSN293</strain>
    </source>
</reference>
<feature type="region of interest" description="Disordered" evidence="6">
    <location>
        <begin position="73"/>
        <end position="94"/>
    </location>
</feature>
<dbReference type="GO" id="GO:0051537">
    <property type="term" value="F:2 iron, 2 sulfur cluster binding"/>
    <property type="evidence" value="ECO:0007669"/>
    <property type="project" value="UniProtKB-KW"/>
</dbReference>
<keyword evidence="4" id="KW-0411">Iron-sulfur</keyword>
<keyword evidence="2" id="KW-0479">Metal-binding</keyword>
<evidence type="ECO:0000259" key="7">
    <source>
        <dbReference type="PROSITE" id="PS51296"/>
    </source>
</evidence>
<dbReference type="InterPro" id="IPR036922">
    <property type="entry name" value="Rieske_2Fe-2S_sf"/>
</dbReference>
<accession>A0AAN6XYH2</accession>
<evidence type="ECO:0000256" key="6">
    <source>
        <dbReference type="SAM" id="MobiDB-lite"/>
    </source>
</evidence>
<evidence type="ECO:0000313" key="8">
    <source>
        <dbReference type="EMBL" id="KAK4209024.1"/>
    </source>
</evidence>
<dbReference type="Gene3D" id="2.102.10.10">
    <property type="entry name" value="Rieske [2Fe-2S] iron-sulphur domain"/>
    <property type="match status" value="1"/>
</dbReference>
<comment type="cofactor">
    <cofactor evidence="5">
        <name>[2Fe-2S] cluster</name>
        <dbReference type="ChEBI" id="CHEBI:190135"/>
    </cofactor>
</comment>
<dbReference type="GO" id="GO:0046872">
    <property type="term" value="F:metal ion binding"/>
    <property type="evidence" value="ECO:0007669"/>
    <property type="project" value="UniProtKB-KW"/>
</dbReference>
<evidence type="ECO:0000256" key="3">
    <source>
        <dbReference type="ARBA" id="ARBA00023004"/>
    </source>
</evidence>
<feature type="domain" description="Rieske" evidence="7">
    <location>
        <begin position="91"/>
        <end position="180"/>
    </location>
</feature>
<dbReference type="AlphaFoldDB" id="A0AAN6XYH2"/>
<dbReference type="SUPFAM" id="SSF50022">
    <property type="entry name" value="ISP domain"/>
    <property type="match status" value="1"/>
</dbReference>
<evidence type="ECO:0000256" key="2">
    <source>
        <dbReference type="ARBA" id="ARBA00022723"/>
    </source>
</evidence>
<keyword evidence="3" id="KW-0408">Iron</keyword>
<protein>
    <recommendedName>
        <fullName evidence="7">Rieske domain-containing protein</fullName>
    </recommendedName>
</protein>
<dbReference type="EMBL" id="MU858219">
    <property type="protein sequence ID" value="KAK4209024.1"/>
    <property type="molecule type" value="Genomic_DNA"/>
</dbReference>
<dbReference type="Pfam" id="PF00355">
    <property type="entry name" value="Rieske"/>
    <property type="match status" value="1"/>
</dbReference>
<keyword evidence="9" id="KW-1185">Reference proteome</keyword>
<dbReference type="Proteomes" id="UP001301769">
    <property type="component" value="Unassembled WGS sequence"/>
</dbReference>
<organism evidence="8 9">
    <name type="scientific">Rhypophila decipiens</name>
    <dbReference type="NCBI Taxonomy" id="261697"/>
    <lineage>
        <taxon>Eukaryota</taxon>
        <taxon>Fungi</taxon>
        <taxon>Dikarya</taxon>
        <taxon>Ascomycota</taxon>
        <taxon>Pezizomycotina</taxon>
        <taxon>Sordariomycetes</taxon>
        <taxon>Sordariomycetidae</taxon>
        <taxon>Sordariales</taxon>
        <taxon>Naviculisporaceae</taxon>
        <taxon>Rhypophila</taxon>
    </lineage>
</organism>
<dbReference type="InterPro" id="IPR017941">
    <property type="entry name" value="Rieske_2Fe-2S"/>
</dbReference>
<comment type="caution">
    <text evidence="8">The sequence shown here is derived from an EMBL/GenBank/DDBJ whole genome shotgun (WGS) entry which is preliminary data.</text>
</comment>
<proteinExistence type="predicted"/>
<gene>
    <name evidence="8" type="ORF">QBC37DRAFT_324650</name>
</gene>
<sequence length="206" mass="22605">MFKYFTAPNRAGDQWFSVGLASSFPDLGQDEEEVGVLSQPRPCGGGDGKRPGCKAFHVPKLDSSKSQEIPIIPSAGDDGTTQQQTTSDIGGGVISESESLPLEEQVLVFRYKGKFHAVDHSCPHSSFPLSKGIPFDIEDFGVILSAGISCPKHGWSFDLFTGMSDRGNYKLKIWEVQLRDSAGPKKAENRDIGDKEVWVRRKQRMG</sequence>
<reference evidence="8" key="2">
    <citation type="submission" date="2023-05" db="EMBL/GenBank/DDBJ databases">
        <authorList>
            <consortium name="Lawrence Berkeley National Laboratory"/>
            <person name="Steindorff A."/>
            <person name="Hensen N."/>
            <person name="Bonometti L."/>
            <person name="Westerberg I."/>
            <person name="Brannstrom I.O."/>
            <person name="Guillou S."/>
            <person name="Cros-Aarteil S."/>
            <person name="Calhoun S."/>
            <person name="Haridas S."/>
            <person name="Kuo A."/>
            <person name="Mondo S."/>
            <person name="Pangilinan J."/>
            <person name="Riley R."/>
            <person name="Labutti K."/>
            <person name="Andreopoulos B."/>
            <person name="Lipzen A."/>
            <person name="Chen C."/>
            <person name="Yanf M."/>
            <person name="Daum C."/>
            <person name="Ng V."/>
            <person name="Clum A."/>
            <person name="Ohm R."/>
            <person name="Martin F."/>
            <person name="Silar P."/>
            <person name="Natvig D."/>
            <person name="Lalanne C."/>
            <person name="Gautier V."/>
            <person name="Ament-Velasquez S.L."/>
            <person name="Kruys A."/>
            <person name="Hutchinson M.I."/>
            <person name="Powell A.J."/>
            <person name="Barry K."/>
            <person name="Miller A.N."/>
            <person name="Grigoriev I.V."/>
            <person name="Debuchy R."/>
            <person name="Gladieux P."/>
            <person name="Thoren M.H."/>
            <person name="Johannesson H."/>
        </authorList>
    </citation>
    <scope>NUCLEOTIDE SEQUENCE</scope>
    <source>
        <strain evidence="8">PSN293</strain>
    </source>
</reference>
<evidence type="ECO:0000256" key="4">
    <source>
        <dbReference type="ARBA" id="ARBA00023014"/>
    </source>
</evidence>
<dbReference type="PANTHER" id="PTHR21496:SF0">
    <property type="entry name" value="RIESKE DOMAIN-CONTAINING PROTEIN"/>
    <property type="match status" value="1"/>
</dbReference>
<keyword evidence="1" id="KW-0001">2Fe-2S</keyword>